<name>A0ABX3YL72_9ACTN</name>
<evidence type="ECO:0000313" key="2">
    <source>
        <dbReference type="EMBL" id="OSZ60639.1"/>
    </source>
</evidence>
<dbReference type="EMBL" id="MRYD01000035">
    <property type="protein sequence ID" value="OSZ60639.1"/>
    <property type="molecule type" value="Genomic_DNA"/>
</dbReference>
<protein>
    <recommendedName>
        <fullName evidence="4">Secreted protein</fullName>
    </recommendedName>
</protein>
<evidence type="ECO:0000313" key="3">
    <source>
        <dbReference type="Proteomes" id="UP000194266"/>
    </source>
</evidence>
<dbReference type="Proteomes" id="UP000194266">
    <property type="component" value="Unassembled WGS sequence"/>
</dbReference>
<feature type="region of interest" description="Disordered" evidence="1">
    <location>
        <begin position="18"/>
        <end position="38"/>
    </location>
</feature>
<dbReference type="Pfam" id="PF18143">
    <property type="entry name" value="HAD_SAK_2"/>
    <property type="match status" value="1"/>
</dbReference>
<sequence>MRALIFLDIDGTLLPFGGEDPYPVHQGPNGPPPAGHPLLDRVDPALGPRLLALGCVPVWATTWLDDANTLLAPWLGLPPLPVVDVASGTEDPPPGGRHWKTGPIVAWAAGRPFVWLDDEITGADRAWVAAHHPGPALLHRVDHRHGLREADFAVVRAWLRDAGCAPAPPRPA</sequence>
<accession>A0ABX3YL72</accession>
<organism evidence="2 3">
    <name type="scientific">Streptomyces pharetrae CZA14</name>
    <dbReference type="NCBI Taxonomy" id="1144883"/>
    <lineage>
        <taxon>Bacteria</taxon>
        <taxon>Bacillati</taxon>
        <taxon>Actinomycetota</taxon>
        <taxon>Actinomycetes</taxon>
        <taxon>Kitasatosporales</taxon>
        <taxon>Streptomycetaceae</taxon>
        <taxon>Streptomyces</taxon>
    </lineage>
</organism>
<gene>
    <name evidence="2" type="ORF">OQI_09510</name>
</gene>
<proteinExistence type="predicted"/>
<evidence type="ECO:0000256" key="1">
    <source>
        <dbReference type="SAM" id="MobiDB-lite"/>
    </source>
</evidence>
<dbReference type="RefSeq" id="WP_086168902.1">
    <property type="nucleotide sequence ID" value="NZ_MRYD01000035.1"/>
</dbReference>
<reference evidence="2 3" key="1">
    <citation type="submission" date="2016-12" db="EMBL/GenBank/DDBJ databases">
        <title>Genome Mining:The Detection of Biosynthetic Gene Clusters to Aid in the Expression of Curamycin A produced by Streptomyces sp. strain CZA14.</title>
        <authorList>
            <person name="Durrell K.A."/>
            <person name="Kirby B.M."/>
            <person name="Khan W."/>
            <person name="Mthethwa T."/>
            <person name="Le Roes-Hill M."/>
        </authorList>
    </citation>
    <scope>NUCLEOTIDE SEQUENCE [LARGE SCALE GENOMIC DNA]</scope>
    <source>
        <strain evidence="2 3">CZA14</strain>
    </source>
</reference>
<evidence type="ECO:0008006" key="4">
    <source>
        <dbReference type="Google" id="ProtNLM"/>
    </source>
</evidence>
<keyword evidence="3" id="KW-1185">Reference proteome</keyword>
<comment type="caution">
    <text evidence="2">The sequence shown here is derived from an EMBL/GenBank/DDBJ whole genome shotgun (WGS) entry which is preliminary data.</text>
</comment>